<reference evidence="1" key="1">
    <citation type="journal article" date="2015" name="Nature">
        <title>Complex archaea that bridge the gap between prokaryotes and eukaryotes.</title>
        <authorList>
            <person name="Spang A."/>
            <person name="Saw J.H."/>
            <person name="Jorgensen S.L."/>
            <person name="Zaremba-Niedzwiedzka K."/>
            <person name="Martijn J."/>
            <person name="Lind A.E."/>
            <person name="van Eijk R."/>
            <person name="Schleper C."/>
            <person name="Guy L."/>
            <person name="Ettema T.J."/>
        </authorList>
    </citation>
    <scope>NUCLEOTIDE SEQUENCE</scope>
</reference>
<sequence>MTAKEAFRLADSIMRYYDLYLEYDFQPRYFDGKRDFLTELQMIPDNIIGACYRYHLADGAMRKCQWYAGRIMEMYNEKIYDRDMLAKGWHVQRPNGYGVVAGKTVLKRIPMPTVRMT</sequence>
<name>A0A0F9D4R4_9ZZZZ</name>
<accession>A0A0F9D4R4</accession>
<organism evidence="1">
    <name type="scientific">marine sediment metagenome</name>
    <dbReference type="NCBI Taxonomy" id="412755"/>
    <lineage>
        <taxon>unclassified sequences</taxon>
        <taxon>metagenomes</taxon>
        <taxon>ecological metagenomes</taxon>
    </lineage>
</organism>
<dbReference type="AlphaFoldDB" id="A0A0F9D4R4"/>
<proteinExistence type="predicted"/>
<evidence type="ECO:0000313" key="1">
    <source>
        <dbReference type="EMBL" id="KKL07068.1"/>
    </source>
</evidence>
<gene>
    <name evidence="1" type="ORF">LCGC14_2589710</name>
</gene>
<dbReference type="EMBL" id="LAZR01043444">
    <property type="protein sequence ID" value="KKL07068.1"/>
    <property type="molecule type" value="Genomic_DNA"/>
</dbReference>
<protein>
    <submittedName>
        <fullName evidence="1">Uncharacterized protein</fullName>
    </submittedName>
</protein>
<comment type="caution">
    <text evidence="1">The sequence shown here is derived from an EMBL/GenBank/DDBJ whole genome shotgun (WGS) entry which is preliminary data.</text>
</comment>